<sequence length="385" mass="44035">MTGYNNLLDDIICTAIGELDLTFDLYELGDVPFIDFVIAKSIQLNSIEVIMSTEEASDCLSNPNFMRLIEFHTHVFRLSLYNIKLSANHIYLKFVNSFSILNDLQTASPSLKRFHLICDFYNVPEQAYAGFLDQVNSFTIKHKTLDVQLDIYFSSIEVGSHWRLNSKTQFAIPIDTVYPNNLKDIEGIKQWCSASSIESLDLRPRYKPVQEKTKMVSFTEIPKSSVSTVLLNEFSAGYDVVLDEFLSLRTLEVRNSILNKFPSLLESLRKLTTEFVNDLTVSDMEHEILNSDKLLDLKGVLVQLKPFKFNDTCDEQVFFDGDSTTNEFLRILNTCTIDQLQQFVSQLPSDLETLKIIIDGYIRLNLDNYSLCSPDKISFQQLGLP</sequence>
<evidence type="ECO:0000313" key="2">
    <source>
        <dbReference type="Proteomes" id="UP001165064"/>
    </source>
</evidence>
<protein>
    <submittedName>
        <fullName evidence="1">Unnamed protein product</fullName>
    </submittedName>
</protein>
<keyword evidence="2" id="KW-1185">Reference proteome</keyword>
<accession>A0ACB5SY06</accession>
<organism evidence="1 2">
    <name type="scientific">Ambrosiozyma monospora</name>
    <name type="common">Yeast</name>
    <name type="synonym">Endomycopsis monosporus</name>
    <dbReference type="NCBI Taxonomy" id="43982"/>
    <lineage>
        <taxon>Eukaryota</taxon>
        <taxon>Fungi</taxon>
        <taxon>Dikarya</taxon>
        <taxon>Ascomycota</taxon>
        <taxon>Saccharomycotina</taxon>
        <taxon>Pichiomycetes</taxon>
        <taxon>Pichiales</taxon>
        <taxon>Pichiaceae</taxon>
        <taxon>Ambrosiozyma</taxon>
    </lineage>
</organism>
<dbReference type="Proteomes" id="UP001165064">
    <property type="component" value="Unassembled WGS sequence"/>
</dbReference>
<evidence type="ECO:0000313" key="1">
    <source>
        <dbReference type="EMBL" id="GME76337.1"/>
    </source>
</evidence>
<comment type="caution">
    <text evidence="1">The sequence shown here is derived from an EMBL/GenBank/DDBJ whole genome shotgun (WGS) entry which is preliminary data.</text>
</comment>
<reference evidence="1" key="1">
    <citation type="submission" date="2023-04" db="EMBL/GenBank/DDBJ databases">
        <title>Ambrosiozyma monospora NBRC 10751.</title>
        <authorList>
            <person name="Ichikawa N."/>
            <person name="Sato H."/>
            <person name="Tonouchi N."/>
        </authorList>
    </citation>
    <scope>NUCLEOTIDE SEQUENCE</scope>
    <source>
        <strain evidence="1">NBRC 10751</strain>
    </source>
</reference>
<proteinExistence type="predicted"/>
<gene>
    <name evidence="1" type="ORF">Amon02_000255500</name>
</gene>
<name>A0ACB5SY06_AMBMO</name>
<dbReference type="EMBL" id="BSXS01001491">
    <property type="protein sequence ID" value="GME76337.1"/>
    <property type="molecule type" value="Genomic_DNA"/>
</dbReference>